<evidence type="ECO:0000313" key="2">
    <source>
        <dbReference type="EMBL" id="DAA02351.1"/>
    </source>
</evidence>
<accession>Q6IGW3</accession>
<organism evidence="2">
    <name type="scientific">Drosophila melanogaster</name>
    <name type="common">Fruit fly</name>
    <dbReference type="NCBI Taxonomy" id="7227"/>
    <lineage>
        <taxon>Eukaryota</taxon>
        <taxon>Metazoa</taxon>
        <taxon>Ecdysozoa</taxon>
        <taxon>Arthropoda</taxon>
        <taxon>Hexapoda</taxon>
        <taxon>Insecta</taxon>
        <taxon>Pterygota</taxon>
        <taxon>Neoptera</taxon>
        <taxon>Endopterygota</taxon>
        <taxon>Diptera</taxon>
        <taxon>Brachycera</taxon>
        <taxon>Muscomorpha</taxon>
        <taxon>Ephydroidea</taxon>
        <taxon>Drosophilidae</taxon>
        <taxon>Drosophila</taxon>
        <taxon>Sophophora</taxon>
    </lineage>
</organism>
<feature type="compositionally biased region" description="Polar residues" evidence="1">
    <location>
        <begin position="84"/>
        <end position="101"/>
    </location>
</feature>
<feature type="region of interest" description="Disordered" evidence="1">
    <location>
        <begin position="84"/>
        <end position="112"/>
    </location>
</feature>
<protein>
    <submittedName>
        <fullName evidence="2">HDC04828</fullName>
    </submittedName>
</protein>
<sequence>MAKCRVDFVMARREAIRRNTHELQARKKGEKAENCLLRLEPPDPHGTLPSHLKPPVGRQRNLNSSNLLALLNLLAVRCPQSVVHSPQAAASATAPRQTDGQSDGVLKRSHKYRPKREGFLWRGARWSSSRQKLRMMHRIPRQSMSK</sequence>
<reference evidence="2" key="1">
    <citation type="journal article" date="2003" name="Genome Biol.">
        <title>An integrated gene annotation and transcriptional profiling approach towards the full gene content of the Drosophila genome.</title>
        <authorList>
            <person name="Hild M."/>
            <person name="Beckmann B."/>
            <person name="Haas S.A."/>
            <person name="Koch B."/>
            <person name="Solovyev V."/>
            <person name="Busold C."/>
            <person name="Fellenberg K."/>
            <person name="Boutros M."/>
            <person name="Vingron M."/>
            <person name="Sauer F."/>
            <person name="Hoheisel J.D."/>
            <person name="Paro R."/>
        </authorList>
    </citation>
    <scope>NUCLEOTIDE SEQUENCE</scope>
</reference>
<gene>
    <name evidence="2" type="ORF">HDC04828</name>
</gene>
<proteinExistence type="predicted"/>
<name>Q6IGW3_DROME</name>
<dbReference type="EMBL" id="BK003653">
    <property type="protein sequence ID" value="DAA02351.1"/>
    <property type="molecule type" value="Genomic_DNA"/>
</dbReference>
<evidence type="ECO:0000256" key="1">
    <source>
        <dbReference type="SAM" id="MobiDB-lite"/>
    </source>
</evidence>
<dbReference type="AlphaFoldDB" id="Q6IGW3"/>